<evidence type="ECO:0000313" key="4">
    <source>
        <dbReference type="Proteomes" id="UP001327027"/>
    </source>
</evidence>
<sequence>MKLSAQVDLKMKLEAEFLNEPISVDGLLDEPIWKKAEKTTTFYMNFPKSGIATPDSIQTQVQVAYTTSTLYISAICYGKLQNGVFSLKRDDPVFWEGDIFGVVLDPINTKNSAYLFATNPKGVQADAIMDNQNIGRNSTLTRVLNTSWNTIWQSATQINDTNWTMEIAIPFKVLRYTNTGEWGLNFFRRDVRTNTNHTWAPVPVQFQEMHLDYTGRLRWPIPIKKSKFNFAISPYTLVRNSKNYQSDNSSETTFDFGGNIRMGISKGLNLDITINPDFSQVDVDRQVTNLTTVNIRFPEQRLFFLENSDIFSNFGIPPMRPFFSRRVGLDSDNNPIPIQFGARLSGSVNKNLRIGVMNVQTDRSENQASTNYTSLAANQRVLKQFLLKGYLHNIQATDTENVADEDEFNRVGGLELDYRSKDGKYRGSWGYGLSDTPEVNTKNGFHKMELAYNGRNLNFFTDIAGVGNNYINRIGFFPRNFHVDAVRDTTIRLGFDHFYTRLNYIIYPKNRKINFHNLGVRQIYTVTKDGRPFRYEWIPNYTIQWKNTNKLDISYNVMRPQLLFPFAFTDGEPLPSGFYHYNFGSVSYSSDRRKNLIYTLGLQNGGFYNGTRTQYRLDLTYRIKPWGVYAMNTSLDDLKFPEPYGSAKYWLIGNKTEISFSKKLFWTTFIQYNTQRDNFNINSRFQWQINALSNLFIVYTDNYSVNTWEKKNKSLVIKLNYWLDL</sequence>
<comment type="caution">
    <text evidence="3">The sequence shown here is derived from an EMBL/GenBank/DDBJ whole genome shotgun (WGS) entry which is preliminary data.</text>
</comment>
<dbReference type="InterPro" id="IPR010502">
    <property type="entry name" value="Carb-bd_dom_fam9"/>
</dbReference>
<organism evidence="3 4">
    <name type="scientific">Aquimarina gracilis</name>
    <dbReference type="NCBI Taxonomy" id="874422"/>
    <lineage>
        <taxon>Bacteria</taxon>
        <taxon>Pseudomonadati</taxon>
        <taxon>Bacteroidota</taxon>
        <taxon>Flavobacteriia</taxon>
        <taxon>Flavobacteriales</taxon>
        <taxon>Flavobacteriaceae</taxon>
        <taxon>Aquimarina</taxon>
    </lineage>
</organism>
<evidence type="ECO:0000259" key="2">
    <source>
        <dbReference type="Pfam" id="PF19313"/>
    </source>
</evidence>
<accession>A0ABU5ZWY7</accession>
<dbReference type="EMBL" id="JAYKLX010000005">
    <property type="protein sequence ID" value="MEB3346348.1"/>
    <property type="molecule type" value="Genomic_DNA"/>
</dbReference>
<proteinExistence type="predicted"/>
<dbReference type="Gene3D" id="2.60.40.1190">
    <property type="match status" value="1"/>
</dbReference>
<evidence type="ECO:0000313" key="3">
    <source>
        <dbReference type="EMBL" id="MEB3346348.1"/>
    </source>
</evidence>
<gene>
    <name evidence="3" type="ORF">U6A24_12800</name>
</gene>
<dbReference type="InterPro" id="IPR045670">
    <property type="entry name" value="DUF5916"/>
</dbReference>
<evidence type="ECO:0000259" key="1">
    <source>
        <dbReference type="Pfam" id="PF06452"/>
    </source>
</evidence>
<dbReference type="Pfam" id="PF06452">
    <property type="entry name" value="CBM9_1"/>
    <property type="match status" value="1"/>
</dbReference>
<dbReference type="Pfam" id="PF19313">
    <property type="entry name" value="DUF5916"/>
    <property type="match status" value="1"/>
</dbReference>
<dbReference type="RefSeq" id="WP_324180372.1">
    <property type="nucleotide sequence ID" value="NZ_BAABAW010000024.1"/>
</dbReference>
<dbReference type="Proteomes" id="UP001327027">
    <property type="component" value="Unassembled WGS sequence"/>
</dbReference>
<dbReference type="SUPFAM" id="SSF49344">
    <property type="entry name" value="CBD9-like"/>
    <property type="match status" value="1"/>
</dbReference>
<name>A0ABU5ZWY7_9FLAO</name>
<feature type="domain" description="Carbohydrate-binding" evidence="1">
    <location>
        <begin position="24"/>
        <end position="190"/>
    </location>
</feature>
<feature type="domain" description="DUF5916" evidence="2">
    <location>
        <begin position="232"/>
        <end position="369"/>
    </location>
</feature>
<protein>
    <submittedName>
        <fullName evidence="3">DUF5916 domain-containing protein</fullName>
    </submittedName>
</protein>
<keyword evidence="4" id="KW-1185">Reference proteome</keyword>
<reference evidence="3 4" key="1">
    <citation type="journal article" date="2013" name="Int. J. Syst. Evol. Microbiol.">
        <title>Aquimarina gracilis sp. nov., isolated from the gut microflora of a mussel, Mytilus coruscus, and emended description of Aquimarina spongiae.</title>
        <authorList>
            <person name="Park S.C."/>
            <person name="Choe H.N."/>
            <person name="Baik K.S."/>
            <person name="Seong C.N."/>
        </authorList>
    </citation>
    <scope>NUCLEOTIDE SEQUENCE [LARGE SCALE GENOMIC DNA]</scope>
    <source>
        <strain evidence="3 4">PSC32</strain>
    </source>
</reference>
<dbReference type="CDD" id="cd09618">
    <property type="entry name" value="CBM9_like_2"/>
    <property type="match status" value="1"/>
</dbReference>